<protein>
    <recommendedName>
        <fullName evidence="2">PX domain-containing protein</fullName>
    </recommendedName>
</protein>
<dbReference type="Pfam" id="PF12828">
    <property type="entry name" value="PXB"/>
    <property type="match status" value="1"/>
</dbReference>
<evidence type="ECO:0000313" key="4">
    <source>
        <dbReference type="Proteomes" id="UP000053664"/>
    </source>
</evidence>
<reference evidence="3 4" key="1">
    <citation type="journal article" date="2013" name="Plant Cell">
        <title>The transition from a phytopathogenic smut ancestor to an anamorphic biocontrol agent deciphered by comparative whole-genome analysis.</title>
        <authorList>
            <person name="Lefebvre F."/>
            <person name="Joly D.L."/>
            <person name="Labbe C."/>
            <person name="Teichmann B."/>
            <person name="Linning R."/>
            <person name="Belzile F."/>
            <person name="Bakkeren G."/>
            <person name="Belanger R.R."/>
        </authorList>
    </citation>
    <scope>NUCLEOTIDE SEQUENCE [LARGE SCALE GENOMIC DNA]</scope>
    <source>
        <strain evidence="3 4">PF-1</strain>
    </source>
</reference>
<dbReference type="PANTHER" id="PTHR47185:SF1">
    <property type="entry name" value="PX DOMAIN-CONTAINING PROTEIN YPR097W"/>
    <property type="match status" value="1"/>
</dbReference>
<proteinExistence type="predicted"/>
<dbReference type="eggNOG" id="KOG2273">
    <property type="taxonomic scope" value="Eukaryota"/>
</dbReference>
<dbReference type="RefSeq" id="XP_007878560.1">
    <property type="nucleotide sequence ID" value="XM_007880369.1"/>
</dbReference>
<feature type="compositionally biased region" description="Low complexity" evidence="1">
    <location>
        <begin position="221"/>
        <end position="234"/>
    </location>
</feature>
<dbReference type="EMBL" id="KE361630">
    <property type="protein sequence ID" value="EPQ29636.1"/>
    <property type="molecule type" value="Genomic_DNA"/>
</dbReference>
<evidence type="ECO:0000313" key="3">
    <source>
        <dbReference type="EMBL" id="EPQ29636.1"/>
    </source>
</evidence>
<feature type="compositionally biased region" description="Basic and acidic residues" evidence="1">
    <location>
        <begin position="297"/>
        <end position="311"/>
    </location>
</feature>
<accession>A0A061HG72</accession>
<organism evidence="3 4">
    <name type="scientific">Pseudozyma flocculosa PF-1</name>
    <dbReference type="NCBI Taxonomy" id="1277687"/>
    <lineage>
        <taxon>Eukaryota</taxon>
        <taxon>Fungi</taxon>
        <taxon>Dikarya</taxon>
        <taxon>Basidiomycota</taxon>
        <taxon>Ustilaginomycotina</taxon>
        <taxon>Ustilaginomycetes</taxon>
        <taxon>Ustilaginales</taxon>
        <taxon>Ustilaginaceae</taxon>
        <taxon>Pseudozyma</taxon>
    </lineage>
</organism>
<feature type="compositionally biased region" description="Low complexity" evidence="1">
    <location>
        <begin position="1012"/>
        <end position="1022"/>
    </location>
</feature>
<feature type="region of interest" description="Disordered" evidence="1">
    <location>
        <begin position="1101"/>
        <end position="1181"/>
    </location>
</feature>
<dbReference type="PANTHER" id="PTHR47185">
    <property type="entry name" value="PX DOMAIN-CONTAINING PROTEIN YPR097W"/>
    <property type="match status" value="1"/>
</dbReference>
<dbReference type="HOGENOM" id="CLU_007739_0_0_1"/>
<feature type="region of interest" description="Disordered" evidence="1">
    <location>
        <begin position="347"/>
        <end position="378"/>
    </location>
</feature>
<dbReference type="PROSITE" id="PS50195">
    <property type="entry name" value="PX"/>
    <property type="match status" value="1"/>
</dbReference>
<dbReference type="SUPFAM" id="SSF64268">
    <property type="entry name" value="PX domain"/>
    <property type="match status" value="1"/>
</dbReference>
<feature type="compositionally biased region" description="Acidic residues" evidence="1">
    <location>
        <begin position="990"/>
        <end position="999"/>
    </location>
</feature>
<sequence length="1181" mass="129051">MSAVPATVYDPAFASAGVSLAPLAGADGLSSTAAASKAARAAIPNLVDDADPMALTPLRAHYLKKTLIKLQMEREVAELSSKDALSTFGPPFRPSARARDTDLPLLRYLFQHFVLTFPFLRSAPPNFFADKVQVFVDRFLEKNISGTDDRTESTKRRRLGSKLEKYFVLLMGSAIKVKGCGEEVVKIGPQDRQKMSALESRRRAALGRAAVPPAIATATGSSRPASVHSNSSASSSVDFDINVVSVRTVTTKGRLRSRAHEEFIIRTRQGLNVAPIYVSRRYGDFARLAETLKVEFPEEEVRPPPPKDRTTTDVTDVYRPPPPPPPPKDEGTSSYWGLRMPSLGYGYGQGAAPSPAPSSRAETSEAKGRGASAGATGTLAREKNRLTLRAYLRSLLAIPPVADSAVFMDFLTERPITLTAAEEEDVAVREGLDHVREEEHRRFAEESSRRVQELQQHLAAFKADLIQKDGLTRIFATIKSTPRVEDLPEKYKALMKWARISLASSLFNIFMGSDTSSEIFGQLKRMHGLMPYFMLRGILRISNPVAMIRGVLDLFLAQPFGQRSLLQRMFSSSLQDEVKEITEVCQAISEKVDDEVLCEKVRSFVYASPEIQDVYRRDAQDERLDLLTCILRSPEAPALNRAQIHRVVKASQAYEVYKEYRRGLKNPELDDEGPQDDDAWLYEDLHVLMKMLTRQRDKEQMISLIFEGVTAELLKDMVTIFYSPLAQVYKLANIADSLSDLQAFINDLIKTVESSEELSYTDPQKTVQVFIDLVERHEGRFYNFVHQVHSKGSGLFDGLMHWIELFINFVRGDDQPATGGEGEGDGAVTLAPDGRRAKPYTGGGIGAVDLEICLPAGGEERRRALEEIDSLVLHAYRLKFLREVKLRRKLADREVAGAANKLIKADDRRVHDGLPQDDDQAFVSAMIDNLGVGDMFSGEVADVEADDDDDEETTDEDEDDSEEDVLAAGVEGGDAATGGRKKTKSAYSESDTETEDEGEGGVAADGADDEAAAPSTAAAGSAKWMPSMSRQATLTPAGMRAATPTGEKTLPALPGSGAPGAAAGPKVRKGKLGAPQAPELRVIPEMVPLFVEIVRPLLRPARTASASSHTSGTDPFRGGGAHTSAGAPPSRIQTDRLGQGIQDMGLVQSPSSMHNDAARGRQPPQPQQQNGASGVPGEYRW</sequence>
<dbReference type="OrthoDB" id="2117459at2759"/>
<gene>
    <name evidence="3" type="ORF">PFL1_02855</name>
</gene>
<feature type="compositionally biased region" description="Acidic residues" evidence="1">
    <location>
        <begin position="943"/>
        <end position="965"/>
    </location>
</feature>
<feature type="domain" description="PX" evidence="2">
    <location>
        <begin position="241"/>
        <end position="418"/>
    </location>
</feature>
<dbReference type="Gene3D" id="3.30.1520.10">
    <property type="entry name" value="Phox-like domain"/>
    <property type="match status" value="1"/>
</dbReference>
<dbReference type="InterPro" id="IPR024555">
    <property type="entry name" value="PX-associated"/>
</dbReference>
<dbReference type="Pfam" id="PF12825">
    <property type="entry name" value="DUF3818"/>
    <property type="match status" value="1"/>
</dbReference>
<dbReference type="SMART" id="SM00312">
    <property type="entry name" value="PX"/>
    <property type="match status" value="1"/>
</dbReference>
<dbReference type="GeneID" id="19316969"/>
<evidence type="ECO:0000256" key="1">
    <source>
        <dbReference type="SAM" id="MobiDB-lite"/>
    </source>
</evidence>
<dbReference type="InterPro" id="IPR001683">
    <property type="entry name" value="PX_dom"/>
</dbReference>
<feature type="region of interest" description="Disordered" evidence="1">
    <location>
        <begin position="215"/>
        <end position="234"/>
    </location>
</feature>
<evidence type="ECO:0000259" key="2">
    <source>
        <dbReference type="PROSITE" id="PS50195"/>
    </source>
</evidence>
<dbReference type="GO" id="GO:0035091">
    <property type="term" value="F:phosphatidylinositol binding"/>
    <property type="evidence" value="ECO:0007669"/>
    <property type="project" value="InterPro"/>
</dbReference>
<feature type="region of interest" description="Disordered" evidence="1">
    <location>
        <begin position="943"/>
        <end position="1074"/>
    </location>
</feature>
<dbReference type="Pfam" id="PF00787">
    <property type="entry name" value="PX"/>
    <property type="match status" value="1"/>
</dbReference>
<feature type="region of interest" description="Disordered" evidence="1">
    <location>
        <begin position="297"/>
        <end position="335"/>
    </location>
</feature>
<dbReference type="InterPro" id="IPR036871">
    <property type="entry name" value="PX_dom_sf"/>
</dbReference>
<dbReference type="AlphaFoldDB" id="A0A061HG72"/>
<name>A0A061HG72_9BASI</name>
<dbReference type="CDD" id="cd06869">
    <property type="entry name" value="PX_UP2_fungi"/>
    <property type="match status" value="1"/>
</dbReference>
<dbReference type="InterPro" id="IPR047168">
    <property type="entry name" value="LEC1-like"/>
</dbReference>
<dbReference type="KEGG" id="pfp:PFL1_02855"/>
<feature type="compositionally biased region" description="Polar residues" evidence="1">
    <location>
        <begin position="1104"/>
        <end position="1113"/>
    </location>
</feature>
<dbReference type="Proteomes" id="UP000053664">
    <property type="component" value="Unassembled WGS sequence"/>
</dbReference>
<feature type="compositionally biased region" description="Low complexity" evidence="1">
    <location>
        <begin position="1050"/>
        <end position="1065"/>
    </location>
</feature>
<dbReference type="InterPro" id="IPR024554">
    <property type="entry name" value="LEC1-like_C"/>
</dbReference>